<sequence>MAAEVANNPSMPSGPTDPEKAAVDLASNIHQVKLEDSNTPTTTQTTVQPPDQTQQINESAVAANDVTIEKRPDVEPTTELPAPPPAKTLNLPRTAAEGVIKTPLAEPLETSKPASRPALEIEHENKYASLLKIVSAWTEIPETSAKGSNTTPLTDSERMFLTRECLLRYLRATSWNVAQAETRLKNTLIWRREYGLEKHTKEYISIENATGKQVILGWDIQGRTCQYLRPSKQNTERSDRQIQHLVFMLERAIDLMPAGQETLALLINFAETKSGQGATLSQGKQTLHILQNHYPERLGRALVTNLPFYIWGFFKLITPFIDPLTREKIKFNEDMGLHVPREQLLKESGGHVEFEYDHDVYWPALNELCEWRRAEYRRRWEEGGKRIGEYEGYLKGGDEKSLAEREKEAEQSSA</sequence>
<comment type="caution">
    <text evidence="3">The sequence shown here is derived from an EMBL/GenBank/DDBJ whole genome shotgun (WGS) entry which is preliminary data.</text>
</comment>
<dbReference type="FunFam" id="3.40.525.10:FF:000013">
    <property type="entry name" value="Phosphatidylinositol transfer protein PDR16"/>
    <property type="match status" value="1"/>
</dbReference>
<dbReference type="RefSeq" id="XP_022498494.1">
    <property type="nucleotide sequence ID" value="XM_022645455.1"/>
</dbReference>
<reference evidence="3 4" key="1">
    <citation type="submission" date="2016-03" db="EMBL/GenBank/DDBJ databases">
        <title>The draft genome sequence of Fonsecaea nubica causative agent of cutaneous subcutaneous infection in human host.</title>
        <authorList>
            <person name="Costa F."/>
            <person name="Sybren D.H."/>
            <person name="Raittz R.T."/>
            <person name="Weiss V.A."/>
            <person name="Leao A.C."/>
            <person name="Gomes R."/>
            <person name="De Souza E.M."/>
            <person name="Pedrosa F.O."/>
            <person name="Steffens M.B."/>
            <person name="Bombassaro A."/>
            <person name="Tadra-Sfeir M.Z."/>
            <person name="Moreno L.F."/>
            <person name="Najafzadeh M.J."/>
            <person name="Felipe M.S."/>
            <person name="Teixeira M."/>
            <person name="Sun J."/>
            <person name="Xi L."/>
            <person name="Castro M.A."/>
            <person name="Vicente V.A."/>
        </authorList>
    </citation>
    <scope>NUCLEOTIDE SEQUENCE [LARGE SCALE GENOMIC DNA]</scope>
    <source>
        <strain evidence="3 4">CBS 269.64</strain>
    </source>
</reference>
<dbReference type="SUPFAM" id="SSF52087">
    <property type="entry name" value="CRAL/TRIO domain"/>
    <property type="match status" value="1"/>
</dbReference>
<dbReference type="CDD" id="cd00170">
    <property type="entry name" value="SEC14"/>
    <property type="match status" value="1"/>
</dbReference>
<dbReference type="PROSITE" id="PS50191">
    <property type="entry name" value="CRAL_TRIO"/>
    <property type="match status" value="1"/>
</dbReference>
<dbReference type="OrthoDB" id="75724at2759"/>
<dbReference type="EMBL" id="LVCJ01000049">
    <property type="protein sequence ID" value="OAL33482.1"/>
    <property type="molecule type" value="Genomic_DNA"/>
</dbReference>
<evidence type="ECO:0000259" key="2">
    <source>
        <dbReference type="PROSITE" id="PS50191"/>
    </source>
</evidence>
<dbReference type="InterPro" id="IPR036273">
    <property type="entry name" value="CRAL/TRIO_N_dom_sf"/>
</dbReference>
<dbReference type="SUPFAM" id="SSF46938">
    <property type="entry name" value="CRAL/TRIO N-terminal domain"/>
    <property type="match status" value="1"/>
</dbReference>
<dbReference type="InterPro" id="IPR036865">
    <property type="entry name" value="CRAL-TRIO_dom_sf"/>
</dbReference>
<dbReference type="GO" id="GO:0008526">
    <property type="term" value="F:phosphatidylinositol transfer activity"/>
    <property type="evidence" value="ECO:0007669"/>
    <property type="project" value="TreeGrafter"/>
</dbReference>
<keyword evidence="4" id="KW-1185">Reference proteome</keyword>
<protein>
    <recommendedName>
        <fullName evidence="2">CRAL-TRIO domain-containing protein</fullName>
    </recommendedName>
</protein>
<dbReference type="Pfam" id="PF03765">
    <property type="entry name" value="CRAL_TRIO_N"/>
    <property type="match status" value="1"/>
</dbReference>
<dbReference type="InterPro" id="IPR052578">
    <property type="entry name" value="PI_Transfer_CRAL-TRIO"/>
</dbReference>
<dbReference type="InterPro" id="IPR011074">
    <property type="entry name" value="CRAL/TRIO_N_dom"/>
</dbReference>
<feature type="domain" description="CRAL-TRIO" evidence="2">
    <location>
        <begin position="203"/>
        <end position="356"/>
    </location>
</feature>
<dbReference type="SMART" id="SM01100">
    <property type="entry name" value="CRAL_TRIO_N"/>
    <property type="match status" value="1"/>
</dbReference>
<dbReference type="GO" id="GO:0008289">
    <property type="term" value="F:lipid binding"/>
    <property type="evidence" value="ECO:0007669"/>
    <property type="project" value="UniProtKB-ARBA"/>
</dbReference>
<name>A0A178CWA6_9EURO</name>
<evidence type="ECO:0000313" key="3">
    <source>
        <dbReference type="EMBL" id="OAL33482.1"/>
    </source>
</evidence>
<feature type="compositionally biased region" description="Low complexity" evidence="1">
    <location>
        <begin position="39"/>
        <end position="55"/>
    </location>
</feature>
<dbReference type="PANTHER" id="PTHR45824">
    <property type="entry name" value="GH16843P"/>
    <property type="match status" value="1"/>
</dbReference>
<dbReference type="PANTHER" id="PTHR45824:SF29">
    <property type="entry name" value="GH16843P"/>
    <property type="match status" value="1"/>
</dbReference>
<feature type="region of interest" description="Disordered" evidence="1">
    <location>
        <begin position="1"/>
        <end position="57"/>
    </location>
</feature>
<evidence type="ECO:0000256" key="1">
    <source>
        <dbReference type="SAM" id="MobiDB-lite"/>
    </source>
</evidence>
<dbReference type="Proteomes" id="UP000185904">
    <property type="component" value="Unassembled WGS sequence"/>
</dbReference>
<organism evidence="3 4">
    <name type="scientific">Fonsecaea nubica</name>
    <dbReference type="NCBI Taxonomy" id="856822"/>
    <lineage>
        <taxon>Eukaryota</taxon>
        <taxon>Fungi</taxon>
        <taxon>Dikarya</taxon>
        <taxon>Ascomycota</taxon>
        <taxon>Pezizomycotina</taxon>
        <taxon>Eurotiomycetes</taxon>
        <taxon>Chaetothyriomycetidae</taxon>
        <taxon>Chaetothyriales</taxon>
        <taxon>Herpotrichiellaceae</taxon>
        <taxon>Fonsecaea</taxon>
    </lineage>
</organism>
<dbReference type="GeneID" id="34590581"/>
<dbReference type="Pfam" id="PF00650">
    <property type="entry name" value="CRAL_TRIO"/>
    <property type="match status" value="1"/>
</dbReference>
<proteinExistence type="predicted"/>
<dbReference type="InterPro" id="IPR001251">
    <property type="entry name" value="CRAL-TRIO_dom"/>
</dbReference>
<dbReference type="SMART" id="SM00516">
    <property type="entry name" value="SEC14"/>
    <property type="match status" value="1"/>
</dbReference>
<dbReference type="AlphaFoldDB" id="A0A178CWA6"/>
<dbReference type="GO" id="GO:0071944">
    <property type="term" value="C:cell periphery"/>
    <property type="evidence" value="ECO:0007669"/>
    <property type="project" value="UniProtKB-ARBA"/>
</dbReference>
<accession>A0A178CWA6</accession>
<dbReference type="Gene3D" id="3.40.525.10">
    <property type="entry name" value="CRAL-TRIO lipid binding domain"/>
    <property type="match status" value="1"/>
</dbReference>
<evidence type="ECO:0000313" key="4">
    <source>
        <dbReference type="Proteomes" id="UP000185904"/>
    </source>
</evidence>
<gene>
    <name evidence="3" type="ORF">AYO20_07168</name>
</gene>